<protein>
    <submittedName>
        <fullName evidence="1">Uncharacterized protein</fullName>
    </submittedName>
</protein>
<organism evidence="1 2">
    <name type="scientific">Trema orientale</name>
    <name type="common">Charcoal tree</name>
    <name type="synonym">Celtis orientalis</name>
    <dbReference type="NCBI Taxonomy" id="63057"/>
    <lineage>
        <taxon>Eukaryota</taxon>
        <taxon>Viridiplantae</taxon>
        <taxon>Streptophyta</taxon>
        <taxon>Embryophyta</taxon>
        <taxon>Tracheophyta</taxon>
        <taxon>Spermatophyta</taxon>
        <taxon>Magnoliopsida</taxon>
        <taxon>eudicotyledons</taxon>
        <taxon>Gunneridae</taxon>
        <taxon>Pentapetalae</taxon>
        <taxon>rosids</taxon>
        <taxon>fabids</taxon>
        <taxon>Rosales</taxon>
        <taxon>Cannabaceae</taxon>
        <taxon>Trema</taxon>
    </lineage>
</organism>
<reference evidence="2" key="1">
    <citation type="submission" date="2016-06" db="EMBL/GenBank/DDBJ databases">
        <title>Parallel loss of symbiosis genes in relatives of nitrogen-fixing non-legume Parasponia.</title>
        <authorList>
            <person name="Van Velzen R."/>
            <person name="Holmer R."/>
            <person name="Bu F."/>
            <person name="Rutten L."/>
            <person name="Van Zeijl A."/>
            <person name="Liu W."/>
            <person name="Santuari L."/>
            <person name="Cao Q."/>
            <person name="Sharma T."/>
            <person name="Shen D."/>
            <person name="Roswanjaya Y."/>
            <person name="Wardhani T."/>
            <person name="Kalhor M.S."/>
            <person name="Jansen J."/>
            <person name="Van den Hoogen J."/>
            <person name="Gungor B."/>
            <person name="Hartog M."/>
            <person name="Hontelez J."/>
            <person name="Verver J."/>
            <person name="Yang W.-C."/>
            <person name="Schijlen E."/>
            <person name="Repin R."/>
            <person name="Schilthuizen M."/>
            <person name="Schranz E."/>
            <person name="Heidstra R."/>
            <person name="Miyata K."/>
            <person name="Fedorova E."/>
            <person name="Kohlen W."/>
            <person name="Bisseling T."/>
            <person name="Smit S."/>
            <person name="Geurts R."/>
        </authorList>
    </citation>
    <scope>NUCLEOTIDE SEQUENCE [LARGE SCALE GENOMIC DNA]</scope>
    <source>
        <strain evidence="2">cv. RG33-2</strain>
    </source>
</reference>
<proteinExistence type="predicted"/>
<dbReference type="EMBL" id="JXTC01000472">
    <property type="protein sequence ID" value="PON51461.1"/>
    <property type="molecule type" value="Genomic_DNA"/>
</dbReference>
<accession>A0A2P5BRN7</accession>
<dbReference type="Proteomes" id="UP000237000">
    <property type="component" value="Unassembled WGS sequence"/>
</dbReference>
<name>A0A2P5BRN7_TREOI</name>
<comment type="caution">
    <text evidence="1">The sequence shown here is derived from an EMBL/GenBank/DDBJ whole genome shotgun (WGS) entry which is preliminary data.</text>
</comment>
<evidence type="ECO:0000313" key="1">
    <source>
        <dbReference type="EMBL" id="PON51461.1"/>
    </source>
</evidence>
<dbReference type="AlphaFoldDB" id="A0A2P5BRN7"/>
<keyword evidence="2" id="KW-1185">Reference proteome</keyword>
<sequence>MLRKKYNQFPSSAVLTSHRNLNLKRGRFLGNAMGIIQTVAFCRRGFAHTSRPRWRQTRWQKRISHTVYEATVGL</sequence>
<gene>
    <name evidence="1" type="ORF">TorRG33x02_311320</name>
</gene>
<dbReference type="InParanoid" id="A0A2P5BRN7"/>
<evidence type="ECO:0000313" key="2">
    <source>
        <dbReference type="Proteomes" id="UP000237000"/>
    </source>
</evidence>